<dbReference type="Pfam" id="PF00877">
    <property type="entry name" value="NLPC_P60"/>
    <property type="match status" value="1"/>
</dbReference>
<dbReference type="PROSITE" id="PS51257">
    <property type="entry name" value="PROKAR_LIPOPROTEIN"/>
    <property type="match status" value="1"/>
</dbReference>
<dbReference type="GO" id="GO:0006508">
    <property type="term" value="P:proteolysis"/>
    <property type="evidence" value="ECO:0007669"/>
    <property type="project" value="UniProtKB-KW"/>
</dbReference>
<keyword evidence="7" id="KW-0449">Lipoprotein</keyword>
<dbReference type="SUPFAM" id="SSF54001">
    <property type="entry name" value="Cysteine proteinases"/>
    <property type="match status" value="1"/>
</dbReference>
<evidence type="ECO:0000256" key="1">
    <source>
        <dbReference type="ARBA" id="ARBA00007074"/>
    </source>
</evidence>
<dbReference type="Gene3D" id="3.90.1720.10">
    <property type="entry name" value="endopeptidase domain like (from Nostoc punctiforme)"/>
    <property type="match status" value="1"/>
</dbReference>
<gene>
    <name evidence="7" type="ORF">AACT_2717</name>
</gene>
<keyword evidence="4" id="KW-0378">Hydrolase</keyword>
<feature type="domain" description="NlpC/P60" evidence="6">
    <location>
        <begin position="94"/>
        <end position="214"/>
    </location>
</feature>
<evidence type="ECO:0000256" key="4">
    <source>
        <dbReference type="ARBA" id="ARBA00022801"/>
    </source>
</evidence>
<keyword evidence="5" id="KW-0788">Thiol protease</keyword>
<dbReference type="InterPro" id="IPR038765">
    <property type="entry name" value="Papain-like_cys_pep_sf"/>
</dbReference>
<dbReference type="KEGG" id="paco:AACT_2717"/>
<dbReference type="GO" id="GO:0008234">
    <property type="term" value="F:cysteine-type peptidase activity"/>
    <property type="evidence" value="ECO:0007669"/>
    <property type="project" value="UniProtKB-KW"/>
</dbReference>
<evidence type="ECO:0000313" key="8">
    <source>
        <dbReference type="Proteomes" id="UP000503483"/>
    </source>
</evidence>
<proteinExistence type="inferred from homology"/>
<evidence type="ECO:0000259" key="6">
    <source>
        <dbReference type="PROSITE" id="PS51935"/>
    </source>
</evidence>
<dbReference type="PANTHER" id="PTHR47360">
    <property type="entry name" value="MUREIN DD-ENDOPEPTIDASE MEPS/MUREIN LD-CARBOXYPEPTIDASE"/>
    <property type="match status" value="1"/>
</dbReference>
<evidence type="ECO:0000256" key="3">
    <source>
        <dbReference type="ARBA" id="ARBA00022729"/>
    </source>
</evidence>
<keyword evidence="2" id="KW-0645">Protease</keyword>
<dbReference type="InterPro" id="IPR052062">
    <property type="entry name" value="Murein_DD/LD_carboxypeptidase"/>
</dbReference>
<organism evidence="7 8">
    <name type="scientific">Arcobacter acticola</name>
    <dbReference type="NCBI Taxonomy" id="1849015"/>
    <lineage>
        <taxon>Bacteria</taxon>
        <taxon>Pseudomonadati</taxon>
        <taxon>Campylobacterota</taxon>
        <taxon>Epsilonproteobacteria</taxon>
        <taxon>Campylobacterales</taxon>
        <taxon>Arcobacteraceae</taxon>
        <taxon>Arcobacter</taxon>
    </lineage>
</organism>
<dbReference type="PANTHER" id="PTHR47360:SF1">
    <property type="entry name" value="ENDOPEPTIDASE NLPC-RELATED"/>
    <property type="match status" value="1"/>
</dbReference>
<protein>
    <submittedName>
        <fullName evidence="7">Outer membrane lipoprotein, NlpC/P60 family</fullName>
    </submittedName>
</protein>
<dbReference type="PROSITE" id="PS51935">
    <property type="entry name" value="NLPC_P60"/>
    <property type="match status" value="1"/>
</dbReference>
<keyword evidence="8" id="KW-1185">Reference proteome</keyword>
<dbReference type="EMBL" id="CP042652">
    <property type="protein sequence ID" value="QKE29787.1"/>
    <property type="molecule type" value="Genomic_DNA"/>
</dbReference>
<name>A0A6M8EZ03_9BACT</name>
<evidence type="ECO:0000313" key="7">
    <source>
        <dbReference type="EMBL" id="QKE29787.1"/>
    </source>
</evidence>
<sequence length="215" mass="24951">MIKKTFLLLPVVLLFTACSNKDVQVNSNEVRPNEITLSYSEYKNLYESKNQKVKNKPIAKYEPIITPEEYKKLVLTEDKEEITDTKISKVDETPIKKQAFTEFYNEWKNVKYKMGGISKTGIDCSAFTQKIYKDKFGIELSRTTRTQVNEGVEVARSELQPGDLVFFKTGKTDRHVGIYVGNNKFLHSSIKGVKYTSLDKPFYKKNYWTSRRIID</sequence>
<comment type="similarity">
    <text evidence="1">Belongs to the peptidase C40 family.</text>
</comment>
<evidence type="ECO:0000256" key="2">
    <source>
        <dbReference type="ARBA" id="ARBA00022670"/>
    </source>
</evidence>
<dbReference type="InterPro" id="IPR000064">
    <property type="entry name" value="NLP_P60_dom"/>
</dbReference>
<reference evidence="7 8" key="1">
    <citation type="submission" date="2019-08" db="EMBL/GenBank/DDBJ databases">
        <title>Complete genome sequence of Arcobacter acticola.</title>
        <authorList>
            <person name="Miller W."/>
        </authorList>
    </citation>
    <scope>NUCLEOTIDE SEQUENCE [LARGE SCALE GENOMIC DNA]</scope>
    <source>
        <strain evidence="7 8">KCTC 52212</strain>
    </source>
</reference>
<keyword evidence="3" id="KW-0732">Signal</keyword>
<accession>A0A6M8EZ03</accession>
<dbReference type="RefSeq" id="WP_216658205.1">
    <property type="nucleotide sequence ID" value="NZ_CP042652.1"/>
</dbReference>
<evidence type="ECO:0000256" key="5">
    <source>
        <dbReference type="ARBA" id="ARBA00022807"/>
    </source>
</evidence>
<dbReference type="AlphaFoldDB" id="A0A6M8EZ03"/>
<dbReference type="Proteomes" id="UP000503483">
    <property type="component" value="Chromosome"/>
</dbReference>